<reference evidence="6" key="1">
    <citation type="submission" date="2020-07" db="EMBL/GenBank/DDBJ databases">
        <authorList>
            <person name="Lin J."/>
        </authorList>
    </citation>
    <scope>NUCLEOTIDE SEQUENCE</scope>
</reference>
<dbReference type="InterPro" id="IPR003347">
    <property type="entry name" value="JmjC_dom"/>
</dbReference>
<dbReference type="PANTHER" id="PTHR12549:SF17">
    <property type="entry name" value="E3 UBIQUITIN-PROTEIN LIGASE JMJ24"/>
    <property type="match status" value="1"/>
</dbReference>
<dbReference type="InterPro" id="IPR045109">
    <property type="entry name" value="LSDs-like"/>
</dbReference>
<name>A0A6V7Q6L1_ANACO</name>
<organism evidence="6">
    <name type="scientific">Ananas comosus var. bracteatus</name>
    <name type="common">red pineapple</name>
    <dbReference type="NCBI Taxonomy" id="296719"/>
    <lineage>
        <taxon>Eukaryota</taxon>
        <taxon>Viridiplantae</taxon>
        <taxon>Streptophyta</taxon>
        <taxon>Embryophyta</taxon>
        <taxon>Tracheophyta</taxon>
        <taxon>Spermatophyta</taxon>
        <taxon>Magnoliopsida</taxon>
        <taxon>Liliopsida</taxon>
        <taxon>Poales</taxon>
        <taxon>Bromeliaceae</taxon>
        <taxon>Bromelioideae</taxon>
        <taxon>Ananas</taxon>
    </lineage>
</organism>
<keyword evidence="3" id="KW-0479">Metal-binding</keyword>
<dbReference type="GO" id="GO:0031490">
    <property type="term" value="F:chromatin DNA binding"/>
    <property type="evidence" value="ECO:0007669"/>
    <property type="project" value="TreeGrafter"/>
</dbReference>
<proteinExistence type="inferred from homology"/>
<evidence type="ECO:0000259" key="5">
    <source>
        <dbReference type="PROSITE" id="PS51184"/>
    </source>
</evidence>
<evidence type="ECO:0000313" key="6">
    <source>
        <dbReference type="EMBL" id="CAD1838611.1"/>
    </source>
</evidence>
<evidence type="ECO:0000256" key="2">
    <source>
        <dbReference type="ARBA" id="ARBA00006801"/>
    </source>
</evidence>
<feature type="domain" description="JmjC" evidence="5">
    <location>
        <begin position="172"/>
        <end position="441"/>
    </location>
</feature>
<dbReference type="AlphaFoldDB" id="A0A6V7Q6L1"/>
<dbReference type="GO" id="GO:0003712">
    <property type="term" value="F:transcription coregulator activity"/>
    <property type="evidence" value="ECO:0007669"/>
    <property type="project" value="TreeGrafter"/>
</dbReference>
<protein>
    <recommendedName>
        <fullName evidence="5">JmjC domain-containing protein</fullName>
    </recommendedName>
</protein>
<gene>
    <name evidence="6" type="ORF">CB5_LOCUS21822</name>
</gene>
<dbReference type="SMART" id="SM00558">
    <property type="entry name" value="JmjC"/>
    <property type="match status" value="1"/>
</dbReference>
<dbReference type="GO" id="GO:0000118">
    <property type="term" value="C:histone deacetylase complex"/>
    <property type="evidence" value="ECO:0007669"/>
    <property type="project" value="TreeGrafter"/>
</dbReference>
<dbReference type="PANTHER" id="PTHR12549">
    <property type="entry name" value="JMJC DOMAIN-CONTAINING HISTONE DEMETHYLATION PROTEIN"/>
    <property type="match status" value="1"/>
</dbReference>
<dbReference type="GO" id="GO:0006357">
    <property type="term" value="P:regulation of transcription by RNA polymerase II"/>
    <property type="evidence" value="ECO:0007669"/>
    <property type="project" value="TreeGrafter"/>
</dbReference>
<dbReference type="PROSITE" id="PS51184">
    <property type="entry name" value="JMJC"/>
    <property type="match status" value="1"/>
</dbReference>
<sequence>MILNIALRYAEIPLEEIRMVCPACRGICNCRICLRGDNLIKPKVQEIPGIDKLRYLHSPNLCEPVIIRHAFERSLASSWDPLSIWRGIQETTDEKINHDLIVKAVDCLNQSEVDIEMNKFIKGYSDGRILVDGRPLMLKLKDWPAPNILEEFLVCHRLEFLVNFPLVDFVYSKWGVLNLAAKLPHDTIQSEGAPKLLIAYGIHEELDRDYFISNLQINMGDVVYMLMLTADVHSKCLKRCGAVQSIKISKEINAKTSPGTAHVSDNMYSDLTQREYREKENVFGFRYKEENIVENELCNGPEIASVEKRAYDSCRSEGEAIDASRLFSGGAVWDVFRRQDFSKLNEYLRAHFMELKTTSPHSITHLVYDQAIVLSKDQKRMLKKEYGIEPWTFRQHVGVAVFIPAGCPFQVKFLLSPVQLVLDFLSPESLGESARMAQEICCLPNDHDAKLKMFEAQSVIHSLKAVSSAQVLLWFLLDLRAGKISLYAASSAVREIQR</sequence>
<keyword evidence="4" id="KW-0539">Nucleus</keyword>
<dbReference type="EMBL" id="LR862133">
    <property type="protein sequence ID" value="CAD1838611.1"/>
    <property type="molecule type" value="Genomic_DNA"/>
</dbReference>
<evidence type="ECO:0000256" key="3">
    <source>
        <dbReference type="ARBA" id="ARBA00022723"/>
    </source>
</evidence>
<dbReference type="GO" id="GO:0000785">
    <property type="term" value="C:chromatin"/>
    <property type="evidence" value="ECO:0007669"/>
    <property type="project" value="TreeGrafter"/>
</dbReference>
<dbReference type="GO" id="GO:0046872">
    <property type="term" value="F:metal ion binding"/>
    <property type="evidence" value="ECO:0007669"/>
    <property type="project" value="UniProtKB-KW"/>
</dbReference>
<accession>A0A6V7Q6L1</accession>
<comment type="similarity">
    <text evidence="2">Belongs to the JARID1 histone demethylase family.</text>
</comment>
<dbReference type="GO" id="GO:0032454">
    <property type="term" value="F:histone H3K9 demethylase activity"/>
    <property type="evidence" value="ECO:0007669"/>
    <property type="project" value="InterPro"/>
</dbReference>
<evidence type="ECO:0000256" key="1">
    <source>
        <dbReference type="ARBA" id="ARBA00004123"/>
    </source>
</evidence>
<evidence type="ECO:0000256" key="4">
    <source>
        <dbReference type="ARBA" id="ARBA00023242"/>
    </source>
</evidence>
<dbReference type="Gene3D" id="2.60.120.650">
    <property type="entry name" value="Cupin"/>
    <property type="match status" value="1"/>
</dbReference>
<comment type="subcellular location">
    <subcellularLocation>
        <location evidence="1">Nucleus</location>
    </subcellularLocation>
</comment>
<dbReference type="SUPFAM" id="SSF51197">
    <property type="entry name" value="Clavaminate synthase-like"/>
    <property type="match status" value="1"/>
</dbReference>